<dbReference type="Gene3D" id="3.40.190.150">
    <property type="entry name" value="Bordetella uptake gene, domain 1"/>
    <property type="match status" value="1"/>
</dbReference>
<dbReference type="SUPFAM" id="SSF53850">
    <property type="entry name" value="Periplasmic binding protein-like II"/>
    <property type="match status" value="1"/>
</dbReference>
<proteinExistence type="inferred from homology"/>
<dbReference type="PIRSF" id="PIRSF017082">
    <property type="entry name" value="YflP"/>
    <property type="match status" value="1"/>
</dbReference>
<dbReference type="RefSeq" id="WP_354441824.1">
    <property type="nucleotide sequence ID" value="NZ_JBEPSH010000002.1"/>
</dbReference>
<gene>
    <name evidence="3" type="ORF">ABIE13_001100</name>
</gene>
<keyword evidence="2" id="KW-0732">Signal</keyword>
<feature type="chain" id="PRO_5046239394" evidence="2">
    <location>
        <begin position="37"/>
        <end position="336"/>
    </location>
</feature>
<feature type="signal peptide" evidence="2">
    <location>
        <begin position="1"/>
        <end position="36"/>
    </location>
</feature>
<dbReference type="InterPro" id="IPR005064">
    <property type="entry name" value="BUG"/>
</dbReference>
<dbReference type="Proteomes" id="UP001549320">
    <property type="component" value="Unassembled WGS sequence"/>
</dbReference>
<evidence type="ECO:0000313" key="4">
    <source>
        <dbReference type="Proteomes" id="UP001549320"/>
    </source>
</evidence>
<evidence type="ECO:0000256" key="2">
    <source>
        <dbReference type="SAM" id="SignalP"/>
    </source>
</evidence>
<dbReference type="Pfam" id="PF03401">
    <property type="entry name" value="TctC"/>
    <property type="match status" value="1"/>
</dbReference>
<evidence type="ECO:0000256" key="1">
    <source>
        <dbReference type="ARBA" id="ARBA00006987"/>
    </source>
</evidence>
<protein>
    <submittedName>
        <fullName evidence="3">Tripartite-type tricarboxylate transporter receptor subunit TctC</fullName>
    </submittedName>
</protein>
<evidence type="ECO:0000313" key="3">
    <source>
        <dbReference type="EMBL" id="MET4576000.1"/>
    </source>
</evidence>
<organism evidence="3 4">
    <name type="scientific">Ottowia thiooxydans</name>
    <dbReference type="NCBI Taxonomy" id="219182"/>
    <lineage>
        <taxon>Bacteria</taxon>
        <taxon>Pseudomonadati</taxon>
        <taxon>Pseudomonadota</taxon>
        <taxon>Betaproteobacteria</taxon>
        <taxon>Burkholderiales</taxon>
        <taxon>Comamonadaceae</taxon>
        <taxon>Ottowia</taxon>
    </lineage>
</organism>
<dbReference type="EMBL" id="JBEPSH010000002">
    <property type="protein sequence ID" value="MET4576000.1"/>
    <property type="molecule type" value="Genomic_DNA"/>
</dbReference>
<comment type="similarity">
    <text evidence="1">Belongs to the UPF0065 (bug) family.</text>
</comment>
<comment type="caution">
    <text evidence="3">The sequence shown here is derived from an EMBL/GenBank/DDBJ whole genome shotgun (WGS) entry which is preliminary data.</text>
</comment>
<dbReference type="InterPro" id="IPR006311">
    <property type="entry name" value="TAT_signal"/>
</dbReference>
<dbReference type="PANTHER" id="PTHR42928">
    <property type="entry name" value="TRICARBOXYLATE-BINDING PROTEIN"/>
    <property type="match status" value="1"/>
</dbReference>
<reference evidence="3 4" key="1">
    <citation type="submission" date="2024-06" db="EMBL/GenBank/DDBJ databases">
        <title>Sorghum-associated microbial communities from plants grown in Nebraska, USA.</title>
        <authorList>
            <person name="Schachtman D."/>
        </authorList>
    </citation>
    <scope>NUCLEOTIDE SEQUENCE [LARGE SCALE GENOMIC DNA]</scope>
    <source>
        <strain evidence="3 4">2709</strain>
    </source>
</reference>
<dbReference type="CDD" id="cd07012">
    <property type="entry name" value="PBP2_Bug_TTT"/>
    <property type="match status" value="1"/>
</dbReference>
<sequence length="336" mass="35037">MRHEKTSNSRALSRRRLVLWSLTASLAAGLGMSTQAASWPGNKPIRIVVPYAVGGSGDVAIRSIQKHLEKTLGGSIYIDNKSGASGNIGATDVARSAPDGYTFLLGATNNYVMNQFLFKMTFDPLKDLVPVSLIVNSPLVVMVNPGLPAKTLGELSAYAKRNPGKANFGSPGPGTAPHLGGLRYNELSGAPLTHVAYRGAAPAVQALLGGEIQAMFVTTDSTSGHVLSGRLRALAVAGTARLAALPDVPTTAEAGLPGLVAGNWWGLSAPAGTDPAIINKMVAAIKEVMARPEVIEQFAKLGTTAVASSPKEFSSLMAKEATEWKALIQKSNVTLE</sequence>
<accession>A0ABV2Q5Q3</accession>
<keyword evidence="3" id="KW-0675">Receptor</keyword>
<dbReference type="InterPro" id="IPR042100">
    <property type="entry name" value="Bug_dom1"/>
</dbReference>
<dbReference type="PROSITE" id="PS51318">
    <property type="entry name" value="TAT"/>
    <property type="match status" value="1"/>
</dbReference>
<dbReference type="PANTHER" id="PTHR42928:SF5">
    <property type="entry name" value="BLR1237 PROTEIN"/>
    <property type="match status" value="1"/>
</dbReference>
<name>A0ABV2Q5Q3_9BURK</name>
<dbReference type="Gene3D" id="3.40.190.10">
    <property type="entry name" value="Periplasmic binding protein-like II"/>
    <property type="match status" value="1"/>
</dbReference>
<keyword evidence="4" id="KW-1185">Reference proteome</keyword>